<evidence type="ECO:0000256" key="1">
    <source>
        <dbReference type="ARBA" id="ARBA00004442"/>
    </source>
</evidence>
<evidence type="ECO:0000313" key="9">
    <source>
        <dbReference type="EMBL" id="QEE31346.1"/>
    </source>
</evidence>
<dbReference type="GO" id="GO:0015288">
    <property type="term" value="F:porin activity"/>
    <property type="evidence" value="ECO:0007669"/>
    <property type="project" value="TreeGrafter"/>
</dbReference>
<dbReference type="EMBL" id="CP042806">
    <property type="protein sequence ID" value="QEE31346.1"/>
    <property type="molecule type" value="Genomic_DNA"/>
</dbReference>
<keyword evidence="4" id="KW-1134">Transmembrane beta strand</keyword>
<evidence type="ECO:0000256" key="5">
    <source>
        <dbReference type="ARBA" id="ARBA00022692"/>
    </source>
</evidence>
<dbReference type="OrthoDB" id="102194at2"/>
<dbReference type="Pfam" id="PF02321">
    <property type="entry name" value="OEP"/>
    <property type="match status" value="1"/>
</dbReference>
<keyword evidence="3" id="KW-0813">Transport</keyword>
<evidence type="ECO:0000256" key="8">
    <source>
        <dbReference type="SAM" id="SignalP"/>
    </source>
</evidence>
<dbReference type="PANTHER" id="PTHR30026">
    <property type="entry name" value="OUTER MEMBRANE PROTEIN TOLC"/>
    <property type="match status" value="1"/>
</dbReference>
<dbReference type="PANTHER" id="PTHR30026:SF23">
    <property type="entry name" value="TO APRF-PUTATIVE OUTER MEMBRANE EFFLUX PROTEIN OR SECRETED ALKALINE PHOSPHATASE-RELATED"/>
    <property type="match status" value="1"/>
</dbReference>
<reference evidence="9 10" key="1">
    <citation type="submission" date="2019-08" db="EMBL/GenBank/DDBJ databases">
        <title>Complete genome sequence of Terriglobus albidus strain ORNL.</title>
        <authorList>
            <person name="Podar M."/>
        </authorList>
    </citation>
    <scope>NUCLEOTIDE SEQUENCE [LARGE SCALE GENOMIC DNA]</scope>
    <source>
        <strain evidence="9 10">ORNL</strain>
    </source>
</reference>
<evidence type="ECO:0000256" key="7">
    <source>
        <dbReference type="ARBA" id="ARBA00023237"/>
    </source>
</evidence>
<evidence type="ECO:0000313" key="10">
    <source>
        <dbReference type="Proteomes" id="UP000321820"/>
    </source>
</evidence>
<feature type="signal peptide" evidence="8">
    <location>
        <begin position="1"/>
        <end position="19"/>
    </location>
</feature>
<comment type="subcellular location">
    <subcellularLocation>
        <location evidence="1">Cell outer membrane</location>
    </subcellularLocation>
</comment>
<evidence type="ECO:0000256" key="4">
    <source>
        <dbReference type="ARBA" id="ARBA00022452"/>
    </source>
</evidence>
<evidence type="ECO:0000256" key="6">
    <source>
        <dbReference type="ARBA" id="ARBA00023136"/>
    </source>
</evidence>
<keyword evidence="7" id="KW-0998">Cell outer membrane</keyword>
<accession>A0A5B9EMV2</accession>
<dbReference type="AlphaFoldDB" id="A0A5B9EMV2"/>
<sequence>MGSAALLAAVSVTATAQNAAPATQAPTPALRLDIPHSSNPINTYRAVSVPPPNLSNTPRIDQLIHNGVLELSLKDAIALALENNLDLAIARYNLPIAEADVLRTRAGGSFRGVNTGVVQNTPGGGVGGFGSGAAGAGAGGTSGGAGGAGSGASGLVQSTLGTGTNVPSFDPSITGTANVEHYTQPLSNISTYGVQELQLNTITGNVSYSQAFPTGTTFSAVFNNDRTATNSPRSYLNPTLNTYYRVAFQQQLLAGFGFGPNLRYLRIAKNNRKISDEAFKLQVVSTITQIANMYWDLVAAYEDEQVKSSSLTFAQQTLDSARKELALEAIPAMDVLKDEAEVANREQDVTVAKTTLQFQELLIKNALTKNLDDPILEAMPVKPTDSSSVDNAPDAASAATADSIALALKNRIELIESDIDLQNRGISLGAARNALLPTVSLSAYYGGSGLAGPPNPSAGVASTQPMDWHGAVNGAFNNSAPDYYVGINVNIPIRNRVAKSDQYRADLETRQAELRTQELRKQIRIEVRNAQYTLQQSRARVESARKARDLAQRTFEITAKEQELGAGSNLQTLTARRDLSTAESTLVAAMTAYQKAKVELDRALGVTLESHDISIESARTGTVQGGQ</sequence>
<proteinExistence type="inferred from homology"/>
<dbReference type="InterPro" id="IPR051906">
    <property type="entry name" value="TolC-like"/>
</dbReference>
<dbReference type="GO" id="GO:0015562">
    <property type="term" value="F:efflux transmembrane transporter activity"/>
    <property type="evidence" value="ECO:0007669"/>
    <property type="project" value="InterPro"/>
</dbReference>
<keyword evidence="10" id="KW-1185">Reference proteome</keyword>
<dbReference type="GO" id="GO:1990281">
    <property type="term" value="C:efflux pump complex"/>
    <property type="evidence" value="ECO:0007669"/>
    <property type="project" value="TreeGrafter"/>
</dbReference>
<dbReference type="KEGG" id="talb:FTW19_13845"/>
<protein>
    <submittedName>
        <fullName evidence="9">TolC family protein</fullName>
    </submittedName>
</protein>
<keyword evidence="6" id="KW-0472">Membrane</keyword>
<feature type="chain" id="PRO_5023145729" evidence="8">
    <location>
        <begin position="20"/>
        <end position="627"/>
    </location>
</feature>
<gene>
    <name evidence="9" type="ORF">FTW19_13845</name>
</gene>
<dbReference type="GO" id="GO:0009279">
    <property type="term" value="C:cell outer membrane"/>
    <property type="evidence" value="ECO:0007669"/>
    <property type="project" value="UniProtKB-SubCell"/>
</dbReference>
<name>A0A5B9EMV2_9BACT</name>
<keyword evidence="8" id="KW-0732">Signal</keyword>
<dbReference type="Gene3D" id="1.20.1600.10">
    <property type="entry name" value="Outer membrane efflux proteins (OEP)"/>
    <property type="match status" value="1"/>
</dbReference>
<dbReference type="Proteomes" id="UP000321820">
    <property type="component" value="Chromosome"/>
</dbReference>
<evidence type="ECO:0000256" key="3">
    <source>
        <dbReference type="ARBA" id="ARBA00022448"/>
    </source>
</evidence>
<keyword evidence="5" id="KW-0812">Transmembrane</keyword>
<evidence type="ECO:0000256" key="2">
    <source>
        <dbReference type="ARBA" id="ARBA00007613"/>
    </source>
</evidence>
<dbReference type="InterPro" id="IPR003423">
    <property type="entry name" value="OMP_efflux"/>
</dbReference>
<organism evidence="9 10">
    <name type="scientific">Terriglobus albidus</name>
    <dbReference type="NCBI Taxonomy" id="1592106"/>
    <lineage>
        <taxon>Bacteria</taxon>
        <taxon>Pseudomonadati</taxon>
        <taxon>Acidobacteriota</taxon>
        <taxon>Terriglobia</taxon>
        <taxon>Terriglobales</taxon>
        <taxon>Acidobacteriaceae</taxon>
        <taxon>Terriglobus</taxon>
    </lineage>
</organism>
<dbReference type="SUPFAM" id="SSF56954">
    <property type="entry name" value="Outer membrane efflux proteins (OEP)"/>
    <property type="match status" value="1"/>
</dbReference>
<comment type="similarity">
    <text evidence="2">Belongs to the outer membrane factor (OMF) (TC 1.B.17) family.</text>
</comment>